<name>A0AAE8ZYF0_CAEBR</name>
<reference evidence="1 2" key="1">
    <citation type="submission" date="2022-02" db="EMBL/GenBank/DDBJ databases">
        <title>Chromosome-level reference genomes for two strains of Caenorhabditis briggsae: an improved platform for comparative genomics.</title>
        <authorList>
            <person name="Stevens L."/>
            <person name="Andersen E.C."/>
        </authorList>
    </citation>
    <scope>NUCLEOTIDE SEQUENCE [LARGE SCALE GENOMIC DNA]</scope>
    <source>
        <strain evidence="1">QX1410_ONT</strain>
        <tissue evidence="1">Whole-organism</tissue>
    </source>
</reference>
<accession>A0AAE8ZYF0</accession>
<proteinExistence type="predicted"/>
<organism evidence="1 2">
    <name type="scientific">Caenorhabditis briggsae</name>
    <dbReference type="NCBI Taxonomy" id="6238"/>
    <lineage>
        <taxon>Eukaryota</taxon>
        <taxon>Metazoa</taxon>
        <taxon>Ecdysozoa</taxon>
        <taxon>Nematoda</taxon>
        <taxon>Chromadorea</taxon>
        <taxon>Rhabditida</taxon>
        <taxon>Rhabditina</taxon>
        <taxon>Rhabditomorpha</taxon>
        <taxon>Rhabditoidea</taxon>
        <taxon>Rhabditidae</taxon>
        <taxon>Peloderinae</taxon>
        <taxon>Caenorhabditis</taxon>
    </lineage>
</organism>
<evidence type="ECO:0000313" key="1">
    <source>
        <dbReference type="EMBL" id="ULT85983.1"/>
    </source>
</evidence>
<dbReference type="EMBL" id="CP090895">
    <property type="protein sequence ID" value="ULT85983.1"/>
    <property type="molecule type" value="Genomic_DNA"/>
</dbReference>
<dbReference type="AlphaFoldDB" id="A0AAE8ZYF0"/>
<dbReference type="Proteomes" id="UP000827892">
    <property type="component" value="Chromosome V"/>
</dbReference>
<evidence type="ECO:0000313" key="2">
    <source>
        <dbReference type="Proteomes" id="UP000827892"/>
    </source>
</evidence>
<gene>
    <name evidence="1" type="ORF">L3Y34_005987</name>
</gene>
<protein>
    <submittedName>
        <fullName evidence="1">Uncharacterized protein</fullName>
    </submittedName>
</protein>
<sequence length="91" mass="10603">MNNLPSPTTSTRLGPRLRSAFWILEMPVPKFFISSNSSFEFSSRQPDTPRLGTDSNLRVSNFCDKRTYTIYNPHPQHPHIKRESLYCLIFL</sequence>